<evidence type="ECO:0000313" key="2">
    <source>
        <dbReference type="Proteomes" id="UP000004277"/>
    </source>
</evidence>
<name>A0ACD3SQ81_9BURK</name>
<evidence type="ECO:0000313" key="1">
    <source>
        <dbReference type="EMBL" id="TMS58439.1"/>
    </source>
</evidence>
<proteinExistence type="predicted"/>
<dbReference type="EMBL" id="AKCV02000015">
    <property type="protein sequence ID" value="TMS58439.1"/>
    <property type="molecule type" value="Genomic_DNA"/>
</dbReference>
<organism evidence="1 2">
    <name type="scientific">Imbroritus primus</name>
    <dbReference type="NCBI Taxonomy" id="3058603"/>
    <lineage>
        <taxon>Bacteria</taxon>
        <taxon>Pseudomonadati</taxon>
        <taxon>Pseudomonadota</taxon>
        <taxon>Betaproteobacteria</taxon>
        <taxon>Burkholderiales</taxon>
        <taxon>Burkholderiaceae</taxon>
        <taxon>Imbroritus</taxon>
    </lineage>
</organism>
<dbReference type="Proteomes" id="UP000004277">
    <property type="component" value="Unassembled WGS sequence"/>
</dbReference>
<protein>
    <submittedName>
        <fullName evidence="1">Response regulator</fullName>
    </submittedName>
</protein>
<keyword evidence="2" id="KW-1185">Reference proteome</keyword>
<sequence>MADKALGTVLYVDDEEQARKYFARLFSDEFNVVLAEDADSALEVIRNGPPPDVLLTDFRMPGKDGGQLLAEVQVCAPQIVCMILSAYADKVMLMNTINSVDVFRIVEKPANTDNLRTQLRKALEAAQLRKNKRQRLMAMDEGLSFLAHEMNTPLLSAVASARGIKTRMEGGRLRAPDCAAVLHAADRVEHSARYCISLLTAFIDSVRAAGMASASRASLPASTVVTSLLDTYPMTPAQRAGVSSVVVQDFDISGSPVCASLVLSSLLGNALRVLEGRADMRIMFRIEVFDVPRIVIEDNGPGMTPDVLDQLFDTPVTTASGQGHKGMGMIFCKRIMQSFFGGIEIAARPGAGTQVVLCFPPNDISYGK</sequence>
<reference evidence="1" key="1">
    <citation type="submission" date="2019-05" db="EMBL/GenBank/DDBJ databases">
        <title>Revised genome assembly of Burkholderiaceae (previously Ralstonia) sp. PBA.</title>
        <authorList>
            <person name="Gan H.M."/>
        </authorList>
    </citation>
    <scope>NUCLEOTIDE SEQUENCE</scope>
    <source>
        <strain evidence="1">PBA</strain>
    </source>
</reference>
<gene>
    <name evidence="1" type="ORF">MW7_006805</name>
</gene>
<accession>A0ACD3SQ81</accession>
<comment type="caution">
    <text evidence="1">The sequence shown here is derived from an EMBL/GenBank/DDBJ whole genome shotgun (WGS) entry which is preliminary data.</text>
</comment>